<organism evidence="5 6">
    <name type="scientific">Lepraria neglecta</name>
    <dbReference type="NCBI Taxonomy" id="209136"/>
    <lineage>
        <taxon>Eukaryota</taxon>
        <taxon>Fungi</taxon>
        <taxon>Dikarya</taxon>
        <taxon>Ascomycota</taxon>
        <taxon>Pezizomycotina</taxon>
        <taxon>Lecanoromycetes</taxon>
        <taxon>OSLEUM clade</taxon>
        <taxon>Lecanoromycetidae</taxon>
        <taxon>Lecanorales</taxon>
        <taxon>Lecanorineae</taxon>
        <taxon>Stereocaulaceae</taxon>
        <taxon>Lepraria</taxon>
    </lineage>
</organism>
<dbReference type="GO" id="GO:0005524">
    <property type="term" value="F:ATP binding"/>
    <property type="evidence" value="ECO:0007669"/>
    <property type="project" value="UniProtKB-KW"/>
</dbReference>
<name>A0AAD9Z249_9LECA</name>
<dbReference type="Pfam" id="PF08423">
    <property type="entry name" value="Rad51"/>
    <property type="match status" value="1"/>
</dbReference>
<dbReference type="GO" id="GO:0000150">
    <property type="term" value="F:DNA strand exchange activity"/>
    <property type="evidence" value="ECO:0007669"/>
    <property type="project" value="TreeGrafter"/>
</dbReference>
<reference evidence="5" key="1">
    <citation type="submission" date="2022-11" db="EMBL/GenBank/DDBJ databases">
        <title>Chromosomal genome sequence assembly and mating type (MAT) locus characterization of the leprose asexual lichenized fungus Lepraria neglecta (Nyl.) Erichsen.</title>
        <authorList>
            <person name="Allen J.L."/>
            <person name="Pfeffer B."/>
        </authorList>
    </citation>
    <scope>NUCLEOTIDE SEQUENCE</scope>
    <source>
        <strain evidence="5">Allen 5258</strain>
    </source>
</reference>
<keyword evidence="1" id="KW-0547">Nucleotide-binding</keyword>
<dbReference type="PROSITE" id="PS50162">
    <property type="entry name" value="RECA_2"/>
    <property type="match status" value="1"/>
</dbReference>
<dbReference type="GO" id="GO:0140664">
    <property type="term" value="F:ATP-dependent DNA damage sensor activity"/>
    <property type="evidence" value="ECO:0007669"/>
    <property type="project" value="InterPro"/>
</dbReference>
<evidence type="ECO:0000259" key="4">
    <source>
        <dbReference type="PROSITE" id="PS50162"/>
    </source>
</evidence>
<evidence type="ECO:0000256" key="3">
    <source>
        <dbReference type="SAM" id="MobiDB-lite"/>
    </source>
</evidence>
<comment type="caution">
    <text evidence="5">The sequence shown here is derived from an EMBL/GenBank/DDBJ whole genome shotgun (WGS) entry which is preliminary data.</text>
</comment>
<keyword evidence="2" id="KW-0067">ATP-binding</keyword>
<dbReference type="InterPro" id="IPR020588">
    <property type="entry name" value="RecA_ATP-bd"/>
</dbReference>
<gene>
    <name evidence="5" type="ORF">OEA41_009319</name>
</gene>
<dbReference type="GO" id="GO:0042148">
    <property type="term" value="P:DNA strand invasion"/>
    <property type="evidence" value="ECO:0007669"/>
    <property type="project" value="TreeGrafter"/>
</dbReference>
<evidence type="ECO:0000313" key="6">
    <source>
        <dbReference type="Proteomes" id="UP001276659"/>
    </source>
</evidence>
<dbReference type="SMART" id="SM00382">
    <property type="entry name" value="AAA"/>
    <property type="match status" value="1"/>
</dbReference>
<evidence type="ECO:0000256" key="2">
    <source>
        <dbReference type="ARBA" id="ARBA00022840"/>
    </source>
</evidence>
<dbReference type="InterPro" id="IPR003593">
    <property type="entry name" value="AAA+_ATPase"/>
</dbReference>
<feature type="region of interest" description="Disordered" evidence="3">
    <location>
        <begin position="292"/>
        <end position="316"/>
    </location>
</feature>
<dbReference type="InterPro" id="IPR027417">
    <property type="entry name" value="P-loop_NTPase"/>
</dbReference>
<evidence type="ECO:0000256" key="1">
    <source>
        <dbReference type="ARBA" id="ARBA00022741"/>
    </source>
</evidence>
<dbReference type="PANTHER" id="PTHR22942">
    <property type="entry name" value="RECA/RAD51/RADA DNA STRAND-PAIRING FAMILY MEMBER"/>
    <property type="match status" value="1"/>
</dbReference>
<evidence type="ECO:0000313" key="5">
    <source>
        <dbReference type="EMBL" id="KAK3169935.1"/>
    </source>
</evidence>
<dbReference type="GO" id="GO:0000730">
    <property type="term" value="P:DNA recombinase assembly"/>
    <property type="evidence" value="ECO:0007669"/>
    <property type="project" value="TreeGrafter"/>
</dbReference>
<dbReference type="SUPFAM" id="SSF52540">
    <property type="entry name" value="P-loop containing nucleoside triphosphate hydrolases"/>
    <property type="match status" value="1"/>
</dbReference>
<accession>A0AAD9Z249</accession>
<dbReference type="GO" id="GO:0003697">
    <property type="term" value="F:single-stranded DNA binding"/>
    <property type="evidence" value="ECO:0007669"/>
    <property type="project" value="TreeGrafter"/>
</dbReference>
<dbReference type="PANTHER" id="PTHR22942:SF66">
    <property type="entry name" value="RE19845P"/>
    <property type="match status" value="1"/>
</dbReference>
<dbReference type="Proteomes" id="UP001276659">
    <property type="component" value="Unassembled WGS sequence"/>
</dbReference>
<dbReference type="GO" id="GO:0006312">
    <property type="term" value="P:mitotic recombination"/>
    <property type="evidence" value="ECO:0007669"/>
    <property type="project" value="TreeGrafter"/>
</dbReference>
<dbReference type="GO" id="GO:0003690">
    <property type="term" value="F:double-stranded DNA binding"/>
    <property type="evidence" value="ECO:0007669"/>
    <property type="project" value="TreeGrafter"/>
</dbReference>
<keyword evidence="6" id="KW-1185">Reference proteome</keyword>
<sequence>MTDLLYTLPDFPTKLYTHLLPSLEKHLITTTDLLTLDALEVAKRAQLPLLDVRRLANHVVAILQGQLGLKNDNALNFENVGEKQADFGALKKSGKEAISQWSTISTLDPTLDAALGGGIPTGYITEITGESGAGKTQLLLTLLLSAQLPPPHGLARPTLYISTEHPLPTTRLSQLLTTHPLLSSHNGATPPSLNHILALNTPDLESQEHILTYQLPVALARHNIGLVILDSIAANYRAERSFDKTAAALATRSAQLVKLGALLRGLAREYGCAVVVANQVADRFAPVTGVSRASASGPNNLFSSSPASTATQFNGKPTPSVLSLDHQQRFFTGWGSHPSSSSTTSQNSMNLKTPSLGLVWANQIACRVALIKERDYGRAGTGEGEVNVGKTGRAEWNPRRWRRWMRLVFAPWAEGTAEGENGVEFEIWTGGVRAVNKEVEKVTEAAD</sequence>
<dbReference type="Gene3D" id="3.40.50.300">
    <property type="entry name" value="P-loop containing nucleotide triphosphate hydrolases"/>
    <property type="match status" value="1"/>
</dbReference>
<dbReference type="InterPro" id="IPR013632">
    <property type="entry name" value="Rad51_C"/>
</dbReference>
<protein>
    <recommendedName>
        <fullName evidence="4">RecA family profile 1 domain-containing protein</fullName>
    </recommendedName>
</protein>
<dbReference type="AlphaFoldDB" id="A0AAD9Z249"/>
<dbReference type="GO" id="GO:0061982">
    <property type="term" value="P:meiosis I cell cycle process"/>
    <property type="evidence" value="ECO:0007669"/>
    <property type="project" value="UniProtKB-ARBA"/>
</dbReference>
<proteinExistence type="predicted"/>
<feature type="domain" description="RecA family profile 1" evidence="4">
    <location>
        <begin position="100"/>
        <end position="280"/>
    </location>
</feature>
<dbReference type="EMBL" id="JASNWA010000009">
    <property type="protein sequence ID" value="KAK3169935.1"/>
    <property type="molecule type" value="Genomic_DNA"/>
</dbReference>